<evidence type="ECO:0000256" key="1">
    <source>
        <dbReference type="SAM" id="MobiDB-lite"/>
    </source>
</evidence>
<dbReference type="AlphaFoldDB" id="A0A8H5CGI7"/>
<evidence type="ECO:0000313" key="2">
    <source>
        <dbReference type="EMBL" id="KAF5341340.1"/>
    </source>
</evidence>
<organism evidence="2 3">
    <name type="scientific">Collybiopsis confluens</name>
    <dbReference type="NCBI Taxonomy" id="2823264"/>
    <lineage>
        <taxon>Eukaryota</taxon>
        <taxon>Fungi</taxon>
        <taxon>Dikarya</taxon>
        <taxon>Basidiomycota</taxon>
        <taxon>Agaricomycotina</taxon>
        <taxon>Agaricomycetes</taxon>
        <taxon>Agaricomycetidae</taxon>
        <taxon>Agaricales</taxon>
        <taxon>Marasmiineae</taxon>
        <taxon>Omphalotaceae</taxon>
        <taxon>Collybiopsis</taxon>
    </lineage>
</organism>
<keyword evidence="3" id="KW-1185">Reference proteome</keyword>
<comment type="caution">
    <text evidence="2">The sequence shown here is derived from an EMBL/GenBank/DDBJ whole genome shotgun (WGS) entry which is preliminary data.</text>
</comment>
<protein>
    <submittedName>
        <fullName evidence="2">Uncharacterized protein</fullName>
    </submittedName>
</protein>
<proteinExistence type="predicted"/>
<evidence type="ECO:0000313" key="3">
    <source>
        <dbReference type="Proteomes" id="UP000518752"/>
    </source>
</evidence>
<feature type="region of interest" description="Disordered" evidence="1">
    <location>
        <begin position="1"/>
        <end position="33"/>
    </location>
</feature>
<accession>A0A8H5CGI7</accession>
<name>A0A8H5CGI7_9AGAR</name>
<gene>
    <name evidence="2" type="ORF">D9757_015477</name>
</gene>
<sequence>MGSGEGWNIKSTVLFGSGDGDDDDGDRDPPSDHYGLKVVLVRRDGDDDVGVAAPEAVEPALLSVPVPAPADDPNTPLDCAAVSPHDQLLLPAPPPLILPETVNLAAPELIRLAESQSWFPSTEQ</sequence>
<reference evidence="2 3" key="1">
    <citation type="journal article" date="2020" name="ISME J.">
        <title>Uncovering the hidden diversity of litter-decomposition mechanisms in mushroom-forming fungi.</title>
        <authorList>
            <person name="Floudas D."/>
            <person name="Bentzer J."/>
            <person name="Ahren D."/>
            <person name="Johansson T."/>
            <person name="Persson P."/>
            <person name="Tunlid A."/>
        </authorList>
    </citation>
    <scope>NUCLEOTIDE SEQUENCE [LARGE SCALE GENOMIC DNA]</scope>
    <source>
        <strain evidence="2 3">CBS 406.79</strain>
    </source>
</reference>
<dbReference type="EMBL" id="JAACJN010000511">
    <property type="protein sequence ID" value="KAF5341340.1"/>
    <property type="molecule type" value="Genomic_DNA"/>
</dbReference>
<dbReference type="Proteomes" id="UP000518752">
    <property type="component" value="Unassembled WGS sequence"/>
</dbReference>